<feature type="region of interest" description="Disordered" evidence="1">
    <location>
        <begin position="206"/>
        <end position="227"/>
    </location>
</feature>
<protein>
    <submittedName>
        <fullName evidence="2">Uncharacterized protein</fullName>
    </submittedName>
</protein>
<evidence type="ECO:0000256" key="1">
    <source>
        <dbReference type="SAM" id="MobiDB-lite"/>
    </source>
</evidence>
<dbReference type="GO" id="GO:0005634">
    <property type="term" value="C:nucleus"/>
    <property type="evidence" value="ECO:0007669"/>
    <property type="project" value="TreeGrafter"/>
</dbReference>
<dbReference type="InterPro" id="IPR010487">
    <property type="entry name" value="NGRN/Rrg9"/>
</dbReference>
<dbReference type="EMBL" id="GEGO01005339">
    <property type="protein sequence ID" value="JAR90065.1"/>
    <property type="molecule type" value="Transcribed_RNA"/>
</dbReference>
<dbReference type="AlphaFoldDB" id="A0A147BIE0"/>
<organism evidence="2">
    <name type="scientific">Ixodes ricinus</name>
    <name type="common">Common tick</name>
    <name type="synonym">Acarus ricinus</name>
    <dbReference type="NCBI Taxonomy" id="34613"/>
    <lineage>
        <taxon>Eukaryota</taxon>
        <taxon>Metazoa</taxon>
        <taxon>Ecdysozoa</taxon>
        <taxon>Arthropoda</taxon>
        <taxon>Chelicerata</taxon>
        <taxon>Arachnida</taxon>
        <taxon>Acari</taxon>
        <taxon>Parasitiformes</taxon>
        <taxon>Ixodida</taxon>
        <taxon>Ixodoidea</taxon>
        <taxon>Ixodidae</taxon>
        <taxon>Ixodinae</taxon>
        <taxon>Ixodes</taxon>
    </lineage>
</organism>
<evidence type="ECO:0000313" key="2">
    <source>
        <dbReference type="EMBL" id="JAR90065.1"/>
    </source>
</evidence>
<dbReference type="PANTHER" id="PTHR13475">
    <property type="entry name" value="NEUGRIN"/>
    <property type="match status" value="1"/>
</dbReference>
<reference evidence="2" key="1">
    <citation type="journal article" date="2018" name="PLoS Negl. Trop. Dis.">
        <title>Sialome diversity of ticks revealed by RNAseq of single tick salivary glands.</title>
        <authorList>
            <person name="Perner J."/>
            <person name="Kropackova S."/>
            <person name="Kopacek P."/>
            <person name="Ribeiro J.M."/>
        </authorList>
    </citation>
    <scope>NUCLEOTIDE SEQUENCE</scope>
    <source>
        <strain evidence="2">Siblings of single egg batch collected in Ceske Budejovice</strain>
        <tissue evidence="2">Salivary glands</tissue>
    </source>
</reference>
<proteinExistence type="predicted"/>
<dbReference type="Pfam" id="PF06413">
    <property type="entry name" value="Neugrin"/>
    <property type="match status" value="1"/>
</dbReference>
<sequence>MLRTQLGTCVCVLRSCTATPLSLVVRHKHIKTRNPIKKVRPLAIVHKEPEDGIMFRKVKLETDDPSEPYDEDGEDVLNRPEEYYDRHQEELKWQKKKAKKNIILRKYFKVPPETNLLTWAAKQQIHHLHTLDPEEWRPEHIAECFPISVQGARKLLKTQFLEATPERIREHDLGVSLKWKVLKEGRFDDRISPVTRQLYLEGKLSEDHSYGNSSLPTPPPTDATSRQLRVQSRYNRKPGEFSRLISGYLHLKNKEETSDADVPKRGLPYEDRHLKDLESATTLKSLKRHGSHVRFQEYKDAVLERIGSDLEIEGEWSKWLQERGINSQAIEDVVDVPNAEAFVESSAPISESQPGSVDEMFDIYRDRTLERTLPENAKKDLEYPLTGEAPFERQIKIPPRLKKKNAASMYRVGKCYYDEDGEILFKAP</sequence>
<dbReference type="PANTHER" id="PTHR13475:SF3">
    <property type="entry name" value="NEUGRIN"/>
    <property type="match status" value="1"/>
</dbReference>
<name>A0A147BIE0_IXORI</name>
<accession>A0A147BIE0</accession>